<dbReference type="PRINTS" id="PR00081">
    <property type="entry name" value="GDHRDH"/>
</dbReference>
<dbReference type="EMBL" id="VFMN01000001">
    <property type="protein sequence ID" value="TQJ09483.1"/>
    <property type="molecule type" value="Genomic_DNA"/>
</dbReference>
<dbReference type="Pfam" id="PF00106">
    <property type="entry name" value="adh_short"/>
    <property type="match status" value="1"/>
</dbReference>
<dbReference type="InterPro" id="IPR036291">
    <property type="entry name" value="NAD(P)-bd_dom_sf"/>
</dbReference>
<dbReference type="PANTHER" id="PTHR24320">
    <property type="entry name" value="RETINOL DEHYDROGENASE"/>
    <property type="match status" value="1"/>
</dbReference>
<evidence type="ECO:0000256" key="1">
    <source>
        <dbReference type="ARBA" id="ARBA00006484"/>
    </source>
</evidence>
<dbReference type="PROSITE" id="PS00061">
    <property type="entry name" value="ADH_SHORT"/>
    <property type="match status" value="1"/>
</dbReference>
<name>A0A542E2B9_9MICO</name>
<gene>
    <name evidence="3" type="ORF">FB458_2595</name>
</gene>
<sequence length="304" mass="31978">MATGTRSWSIDAVPDQTGRTVVVTGANSGIGLEASKVLSGRGARVVLACRDPRRGEVAREQVGGAAEVRALDLADLASVRDFADGLDGEVDVLVLNAGVMAPPLSRTVDGFESQLGTNVVGHAALTARLLPQVTDRVVWLSSMMHRFGSIDLADLNWEHRRYRRWSAYGQSKLADLMLAYELQRRLTLAGSSVRSVAAHPGYSSTNLQQHAAGPFARLNKGLQDLVARTGIGIQSAEAGAWPTLMAATDPDLPGGSYVGPGGPAEMTGAPRVVGSTDASHDAAVQNALFDQVEELAGVTFGLPR</sequence>
<proteinExistence type="inferred from homology"/>
<organism evidence="3 4">
    <name type="scientific">Lapillicoccus jejuensis</name>
    <dbReference type="NCBI Taxonomy" id="402171"/>
    <lineage>
        <taxon>Bacteria</taxon>
        <taxon>Bacillati</taxon>
        <taxon>Actinomycetota</taxon>
        <taxon>Actinomycetes</taxon>
        <taxon>Micrococcales</taxon>
        <taxon>Intrasporangiaceae</taxon>
        <taxon>Lapillicoccus</taxon>
    </lineage>
</organism>
<dbReference type="InterPro" id="IPR002347">
    <property type="entry name" value="SDR_fam"/>
</dbReference>
<dbReference type="AlphaFoldDB" id="A0A542E2B9"/>
<dbReference type="Proteomes" id="UP000317893">
    <property type="component" value="Unassembled WGS sequence"/>
</dbReference>
<dbReference type="RefSeq" id="WP_141848848.1">
    <property type="nucleotide sequence ID" value="NZ_BAAAPR010000014.1"/>
</dbReference>
<evidence type="ECO:0000256" key="2">
    <source>
        <dbReference type="ARBA" id="ARBA00023002"/>
    </source>
</evidence>
<dbReference type="InterPro" id="IPR020904">
    <property type="entry name" value="Sc_DH/Rdtase_CS"/>
</dbReference>
<evidence type="ECO:0000313" key="3">
    <source>
        <dbReference type="EMBL" id="TQJ09483.1"/>
    </source>
</evidence>
<dbReference type="GO" id="GO:0016491">
    <property type="term" value="F:oxidoreductase activity"/>
    <property type="evidence" value="ECO:0007669"/>
    <property type="project" value="UniProtKB-KW"/>
</dbReference>
<comment type="similarity">
    <text evidence="1">Belongs to the short-chain dehydrogenases/reductases (SDR) family.</text>
</comment>
<dbReference type="NCBIfam" id="NF004846">
    <property type="entry name" value="PRK06197.1"/>
    <property type="match status" value="1"/>
</dbReference>
<reference evidence="3 4" key="1">
    <citation type="submission" date="2019-06" db="EMBL/GenBank/DDBJ databases">
        <title>Sequencing the genomes of 1000 actinobacteria strains.</title>
        <authorList>
            <person name="Klenk H.-P."/>
        </authorList>
    </citation>
    <scope>NUCLEOTIDE SEQUENCE [LARGE SCALE GENOMIC DNA]</scope>
    <source>
        <strain evidence="3 4">DSM 18607</strain>
    </source>
</reference>
<keyword evidence="2" id="KW-0560">Oxidoreductase</keyword>
<keyword evidence="4" id="KW-1185">Reference proteome</keyword>
<dbReference type="Gene3D" id="3.40.50.720">
    <property type="entry name" value="NAD(P)-binding Rossmann-like Domain"/>
    <property type="match status" value="1"/>
</dbReference>
<accession>A0A542E2B9</accession>
<evidence type="ECO:0000313" key="4">
    <source>
        <dbReference type="Proteomes" id="UP000317893"/>
    </source>
</evidence>
<dbReference type="OrthoDB" id="4577644at2"/>
<dbReference type="PANTHER" id="PTHR24320:SF148">
    <property type="entry name" value="NAD(P)-BINDING ROSSMANN-FOLD SUPERFAMILY PROTEIN"/>
    <property type="match status" value="1"/>
</dbReference>
<dbReference type="SUPFAM" id="SSF51735">
    <property type="entry name" value="NAD(P)-binding Rossmann-fold domains"/>
    <property type="match status" value="1"/>
</dbReference>
<comment type="caution">
    <text evidence="3">The sequence shown here is derived from an EMBL/GenBank/DDBJ whole genome shotgun (WGS) entry which is preliminary data.</text>
</comment>
<protein>
    <submittedName>
        <fullName evidence="3">NAD(P)-dependent dehydrogenase (Short-subunit alcohol dehydrogenase family)</fullName>
    </submittedName>
</protein>